<dbReference type="OrthoDB" id="37537at2759"/>
<evidence type="ECO:0000313" key="3">
    <source>
        <dbReference type="EMBL" id="KIJ99033.1"/>
    </source>
</evidence>
<keyword evidence="4" id="KW-1185">Reference proteome</keyword>
<accession>A0A0C9XC25</accession>
<evidence type="ECO:0000313" key="4">
    <source>
        <dbReference type="Proteomes" id="UP000054477"/>
    </source>
</evidence>
<evidence type="ECO:0000259" key="2">
    <source>
        <dbReference type="Pfam" id="PF00248"/>
    </source>
</evidence>
<dbReference type="HOGENOM" id="CLU_023205_17_2_1"/>
<dbReference type="SUPFAM" id="SSF51430">
    <property type="entry name" value="NAD(P)-linked oxidoreductase"/>
    <property type="match status" value="1"/>
</dbReference>
<proteinExistence type="predicted"/>
<dbReference type="AlphaFoldDB" id="A0A0C9XC25"/>
<dbReference type="Proteomes" id="UP000054477">
    <property type="component" value="Unassembled WGS sequence"/>
</dbReference>
<gene>
    <name evidence="3" type="ORF">K443DRAFT_8702</name>
</gene>
<evidence type="ECO:0000256" key="1">
    <source>
        <dbReference type="ARBA" id="ARBA00023002"/>
    </source>
</evidence>
<name>A0A0C9XC25_9AGAR</name>
<reference evidence="3 4" key="1">
    <citation type="submission" date="2014-04" db="EMBL/GenBank/DDBJ databases">
        <authorList>
            <consortium name="DOE Joint Genome Institute"/>
            <person name="Kuo A."/>
            <person name="Kohler A."/>
            <person name="Nagy L.G."/>
            <person name="Floudas D."/>
            <person name="Copeland A."/>
            <person name="Barry K.W."/>
            <person name="Cichocki N."/>
            <person name="Veneault-Fourrey C."/>
            <person name="LaButti K."/>
            <person name="Lindquist E.A."/>
            <person name="Lipzen A."/>
            <person name="Lundell T."/>
            <person name="Morin E."/>
            <person name="Murat C."/>
            <person name="Sun H."/>
            <person name="Tunlid A."/>
            <person name="Henrissat B."/>
            <person name="Grigoriev I.V."/>
            <person name="Hibbett D.S."/>
            <person name="Martin F."/>
            <person name="Nordberg H.P."/>
            <person name="Cantor M.N."/>
            <person name="Hua S.X."/>
        </authorList>
    </citation>
    <scope>NUCLEOTIDE SEQUENCE [LARGE SCALE GENOMIC DNA]</scope>
    <source>
        <strain evidence="3 4">LaAM-08-1</strain>
    </source>
</reference>
<dbReference type="PANTHER" id="PTHR43625">
    <property type="entry name" value="AFLATOXIN B1 ALDEHYDE REDUCTASE"/>
    <property type="match status" value="1"/>
</dbReference>
<dbReference type="Pfam" id="PF00248">
    <property type="entry name" value="Aldo_ket_red"/>
    <property type="match status" value="1"/>
</dbReference>
<dbReference type="PANTHER" id="PTHR43625:SF40">
    <property type="entry name" value="ALDO-KETO REDUCTASE YAKC [NADP(+)]"/>
    <property type="match status" value="1"/>
</dbReference>
<dbReference type="InterPro" id="IPR023210">
    <property type="entry name" value="NADP_OxRdtase_dom"/>
</dbReference>
<organism evidence="3 4">
    <name type="scientific">Laccaria amethystina LaAM-08-1</name>
    <dbReference type="NCBI Taxonomy" id="1095629"/>
    <lineage>
        <taxon>Eukaryota</taxon>
        <taxon>Fungi</taxon>
        <taxon>Dikarya</taxon>
        <taxon>Basidiomycota</taxon>
        <taxon>Agaricomycotina</taxon>
        <taxon>Agaricomycetes</taxon>
        <taxon>Agaricomycetidae</taxon>
        <taxon>Agaricales</taxon>
        <taxon>Agaricineae</taxon>
        <taxon>Hydnangiaceae</taxon>
        <taxon>Laccaria</taxon>
    </lineage>
</organism>
<dbReference type="Gene3D" id="3.20.20.100">
    <property type="entry name" value="NADP-dependent oxidoreductase domain"/>
    <property type="match status" value="1"/>
</dbReference>
<dbReference type="InterPro" id="IPR050791">
    <property type="entry name" value="Aldo-Keto_reductase"/>
</dbReference>
<dbReference type="GO" id="GO:0016491">
    <property type="term" value="F:oxidoreductase activity"/>
    <property type="evidence" value="ECO:0007669"/>
    <property type="project" value="UniProtKB-KW"/>
</dbReference>
<reference evidence="4" key="2">
    <citation type="submission" date="2015-01" db="EMBL/GenBank/DDBJ databases">
        <title>Evolutionary Origins and Diversification of the Mycorrhizal Mutualists.</title>
        <authorList>
            <consortium name="DOE Joint Genome Institute"/>
            <consortium name="Mycorrhizal Genomics Consortium"/>
            <person name="Kohler A."/>
            <person name="Kuo A."/>
            <person name="Nagy L.G."/>
            <person name="Floudas D."/>
            <person name="Copeland A."/>
            <person name="Barry K.W."/>
            <person name="Cichocki N."/>
            <person name="Veneault-Fourrey C."/>
            <person name="LaButti K."/>
            <person name="Lindquist E.A."/>
            <person name="Lipzen A."/>
            <person name="Lundell T."/>
            <person name="Morin E."/>
            <person name="Murat C."/>
            <person name="Riley R."/>
            <person name="Ohm R."/>
            <person name="Sun H."/>
            <person name="Tunlid A."/>
            <person name="Henrissat B."/>
            <person name="Grigoriev I.V."/>
            <person name="Hibbett D.S."/>
            <person name="Martin F."/>
        </authorList>
    </citation>
    <scope>NUCLEOTIDE SEQUENCE [LARGE SCALE GENOMIC DNA]</scope>
    <source>
        <strain evidence="4">LaAM-08-1</strain>
    </source>
</reference>
<protein>
    <recommendedName>
        <fullName evidence="2">NADP-dependent oxidoreductase domain-containing protein</fullName>
    </recommendedName>
</protein>
<sequence>MLTGRFKSVDELEDGDFRKAVPKFRDNFPSILKLVDGLQELGKKHNATTGQVALAWLLAQGEDIIPIPGTKGIKYLKENFAAREVNLTPEEVDEVRAIAKTADVFKGGTPLA</sequence>
<keyword evidence="1" id="KW-0560">Oxidoreductase</keyword>
<dbReference type="GO" id="GO:0005737">
    <property type="term" value="C:cytoplasm"/>
    <property type="evidence" value="ECO:0007669"/>
    <property type="project" value="TreeGrafter"/>
</dbReference>
<feature type="domain" description="NADP-dependent oxidoreductase" evidence="2">
    <location>
        <begin position="13"/>
        <end position="99"/>
    </location>
</feature>
<dbReference type="EMBL" id="KN838655">
    <property type="protein sequence ID" value="KIJ99033.1"/>
    <property type="molecule type" value="Genomic_DNA"/>
</dbReference>
<dbReference type="STRING" id="1095629.A0A0C9XC25"/>
<dbReference type="InterPro" id="IPR036812">
    <property type="entry name" value="NAD(P)_OxRdtase_dom_sf"/>
</dbReference>